<dbReference type="InterPro" id="IPR013362">
    <property type="entry name" value="Pilus_4_PilV"/>
</dbReference>
<gene>
    <name evidence="3" type="primary">pilV</name>
    <name evidence="3" type="ORF">J9253_02170</name>
</gene>
<dbReference type="Pfam" id="PF22150">
    <property type="entry name" value="Tt1218-like"/>
    <property type="match status" value="1"/>
</dbReference>
<dbReference type="Pfam" id="PF07963">
    <property type="entry name" value="N_methyl"/>
    <property type="match status" value="1"/>
</dbReference>
<organism evidence="3 4">
    <name type="scientific">Thiothrix litoralis</name>
    <dbReference type="NCBI Taxonomy" id="2891210"/>
    <lineage>
        <taxon>Bacteria</taxon>
        <taxon>Pseudomonadati</taxon>
        <taxon>Pseudomonadota</taxon>
        <taxon>Gammaproteobacteria</taxon>
        <taxon>Thiotrichales</taxon>
        <taxon>Thiotrichaceae</taxon>
        <taxon>Thiothrix</taxon>
    </lineage>
</organism>
<evidence type="ECO:0000259" key="2">
    <source>
        <dbReference type="Pfam" id="PF22150"/>
    </source>
</evidence>
<protein>
    <submittedName>
        <fullName evidence="3">Type IV pilus modification protein PilV</fullName>
    </submittedName>
</protein>
<dbReference type="InterPro" id="IPR012902">
    <property type="entry name" value="N_methyl_site"/>
</dbReference>
<keyword evidence="1" id="KW-1133">Transmembrane helix</keyword>
<keyword evidence="4" id="KW-1185">Reference proteome</keyword>
<accession>A0ABX7WSC4</accession>
<keyword evidence="1" id="KW-0812">Transmembrane</keyword>
<reference evidence="3 4" key="1">
    <citation type="submission" date="2021-04" db="EMBL/GenBank/DDBJ databases">
        <title>Genomics, taxonomy and metabolism of representatives of sulfur bacteria of the genus Thiothrix: Thiothrix fructosivorans QT, Thiothrix unzii A1T and three new species, Thiothrix subterranea sp. nov., Thiothrix litoralis sp. nov. and 'Candidatus Thiothrix anitrata' sp. nov.</title>
        <authorList>
            <person name="Ravin N.V."/>
            <person name="Smolyakov D."/>
            <person name="Rudenko T.S."/>
            <person name="Mardanov A.V."/>
            <person name="Beletsky A.V."/>
            <person name="Markov N.D."/>
            <person name="Fomenkov A.I."/>
            <person name="Roberts R.J."/>
            <person name="Karnachuk O.V."/>
            <person name="Novikov A."/>
            <person name="Grabovich M.Y."/>
        </authorList>
    </citation>
    <scope>NUCLEOTIDE SEQUENCE [LARGE SCALE GENOMIC DNA]</scope>
    <source>
        <strain evidence="3 4">AS</strain>
    </source>
</reference>
<feature type="domain" description="Type IV pilin Tt1218-like" evidence="2">
    <location>
        <begin position="36"/>
        <end position="123"/>
    </location>
</feature>
<sequence length="194" mass="20618">MPIRLPSPHKQSGLSLLEVLIATVVLSTGLLGLAGLQIAGMKTTHNSYQMQQATWIVHDLLERMRANKAEVFHMTTATPPVPDSKYLLTTAVTAATHCSTALSKDCSTGTHCTGGEMATYDVYNVMCGDGASSGINNVLMGGQLQVTCPTNDCRKGVTVNLQWDERNAASSQAGDFDGNTDGVESFNINLDAIL</sequence>
<proteinExistence type="predicted"/>
<name>A0ABX7WSC4_9GAMM</name>
<feature type="transmembrane region" description="Helical" evidence="1">
    <location>
        <begin position="20"/>
        <end position="40"/>
    </location>
</feature>
<dbReference type="NCBIfam" id="TIGR02523">
    <property type="entry name" value="type_IV_pilV"/>
    <property type="match status" value="1"/>
</dbReference>
<dbReference type="RefSeq" id="WP_210223104.1">
    <property type="nucleotide sequence ID" value="NZ_CP072801.1"/>
</dbReference>
<evidence type="ECO:0000256" key="1">
    <source>
        <dbReference type="SAM" id="Phobius"/>
    </source>
</evidence>
<evidence type="ECO:0000313" key="4">
    <source>
        <dbReference type="Proteomes" id="UP000672039"/>
    </source>
</evidence>
<dbReference type="InterPro" id="IPR054402">
    <property type="entry name" value="Tt1218-like_dom"/>
</dbReference>
<dbReference type="EMBL" id="CP072801">
    <property type="protein sequence ID" value="QTR46781.1"/>
    <property type="molecule type" value="Genomic_DNA"/>
</dbReference>
<evidence type="ECO:0000313" key="3">
    <source>
        <dbReference type="EMBL" id="QTR46781.1"/>
    </source>
</evidence>
<keyword evidence="1" id="KW-0472">Membrane</keyword>
<dbReference type="Proteomes" id="UP000672039">
    <property type="component" value="Chromosome"/>
</dbReference>